<evidence type="ECO:0000259" key="3">
    <source>
        <dbReference type="Pfam" id="PF03446"/>
    </source>
</evidence>
<dbReference type="EMBL" id="CP097636">
    <property type="protein sequence ID" value="URI11577.1"/>
    <property type="molecule type" value="Genomic_DNA"/>
</dbReference>
<dbReference type="Pfam" id="PF03446">
    <property type="entry name" value="NAD_binding_2"/>
    <property type="match status" value="1"/>
</dbReference>
<dbReference type="PANTHER" id="PTHR43580">
    <property type="entry name" value="OXIDOREDUCTASE GLYR1-RELATED"/>
    <property type="match status" value="1"/>
</dbReference>
<accession>A0ABY4SI27</accession>
<dbReference type="Gene3D" id="1.10.1040.10">
    <property type="entry name" value="N-(1-d-carboxylethyl)-l-norvaline Dehydrogenase, domain 2"/>
    <property type="match status" value="1"/>
</dbReference>
<dbReference type="InterPro" id="IPR002204">
    <property type="entry name" value="3-OH-isobutyrate_DH-rel_CS"/>
</dbReference>
<dbReference type="PANTHER" id="PTHR43580:SF2">
    <property type="entry name" value="CYTOKINE-LIKE NUCLEAR FACTOR N-PAC"/>
    <property type="match status" value="1"/>
</dbReference>
<dbReference type="PIRSF" id="PIRSF000103">
    <property type="entry name" value="HIBADH"/>
    <property type="match status" value="1"/>
</dbReference>
<proteinExistence type="predicted"/>
<dbReference type="InterPro" id="IPR006115">
    <property type="entry name" value="6PGDH_NADP-bd"/>
</dbReference>
<feature type="domain" description="3-hydroxyisobutyrate dehydrogenase-like NAD-binding" evidence="4">
    <location>
        <begin position="173"/>
        <end position="288"/>
    </location>
</feature>
<keyword evidence="1" id="KW-0560">Oxidoreductase</keyword>
<name>A0ABY4SI27_AQUTE</name>
<gene>
    <name evidence="5" type="ORF">MW290_21810</name>
</gene>
<evidence type="ECO:0000313" key="6">
    <source>
        <dbReference type="Proteomes" id="UP001056201"/>
    </source>
</evidence>
<dbReference type="InterPro" id="IPR015815">
    <property type="entry name" value="HIBADH-related"/>
</dbReference>
<dbReference type="Pfam" id="PF14833">
    <property type="entry name" value="NAD_binding_11"/>
    <property type="match status" value="1"/>
</dbReference>
<evidence type="ECO:0000256" key="2">
    <source>
        <dbReference type="ARBA" id="ARBA00023027"/>
    </source>
</evidence>
<keyword evidence="6" id="KW-1185">Reference proteome</keyword>
<evidence type="ECO:0000313" key="5">
    <source>
        <dbReference type="EMBL" id="URI11577.1"/>
    </source>
</evidence>
<evidence type="ECO:0000256" key="1">
    <source>
        <dbReference type="ARBA" id="ARBA00023002"/>
    </source>
</evidence>
<sequence>MEDGIAPLGFIGLGVMGEPMALNLARGGRRLLVWNRSPGKGEALLAHGAQRLVSPAAVFAGAPIVITMLASEAALDEALQRGTPAFAAMLRGRLLVNMATTSPGYSQGLQADVQAAGGRFVEAPVSGSRKPAEAGQLVGMLAGDAQDVAQVQPLLAPVCKQVFACGAVPSALLMKLSVNLFLITMVTGLCESFHFAQRQGLDTELLRQVLDAGPMASMVSQMKLAKLVAQDFSVQASVRDVLMNSQLVAAQARAAQLPSPLLDQAHALFQQAFDQGQGALDMVAVVQAIAALNPPPRA</sequence>
<dbReference type="PROSITE" id="PS00895">
    <property type="entry name" value="3_HYDROXYISOBUT_DH"/>
    <property type="match status" value="1"/>
</dbReference>
<evidence type="ECO:0000259" key="4">
    <source>
        <dbReference type="Pfam" id="PF14833"/>
    </source>
</evidence>
<dbReference type="InterPro" id="IPR013328">
    <property type="entry name" value="6PGD_dom2"/>
</dbReference>
<feature type="domain" description="6-phosphogluconate dehydrogenase NADP-binding" evidence="3">
    <location>
        <begin position="8"/>
        <end position="166"/>
    </location>
</feature>
<dbReference type="InterPro" id="IPR051265">
    <property type="entry name" value="HIBADH-related_NP60_sf"/>
</dbReference>
<keyword evidence="2" id="KW-0520">NAD</keyword>
<dbReference type="Gene3D" id="3.40.50.720">
    <property type="entry name" value="NAD(P)-binding Rossmann-like Domain"/>
    <property type="match status" value="1"/>
</dbReference>
<organism evidence="5 6">
    <name type="scientific">Aquincola tertiaricarbonis</name>
    <dbReference type="NCBI Taxonomy" id="391953"/>
    <lineage>
        <taxon>Bacteria</taxon>
        <taxon>Pseudomonadati</taxon>
        <taxon>Pseudomonadota</taxon>
        <taxon>Betaproteobacteria</taxon>
        <taxon>Burkholderiales</taxon>
        <taxon>Sphaerotilaceae</taxon>
        <taxon>Aquincola</taxon>
    </lineage>
</organism>
<reference evidence="5" key="1">
    <citation type="submission" date="2022-05" db="EMBL/GenBank/DDBJ databases">
        <title>An RpoN-dependent PEP-CTERM gene is involved in floc formation of an Aquincola tertiaricarbonis strain.</title>
        <authorList>
            <person name="Qiu D."/>
            <person name="Xia M."/>
        </authorList>
    </citation>
    <scope>NUCLEOTIDE SEQUENCE</scope>
    <source>
        <strain evidence="5">RN12</strain>
    </source>
</reference>
<dbReference type="SUPFAM" id="SSF51735">
    <property type="entry name" value="NAD(P)-binding Rossmann-fold domains"/>
    <property type="match status" value="1"/>
</dbReference>
<protein>
    <submittedName>
        <fullName evidence="5">NAD(P)-dependent oxidoreductase</fullName>
    </submittedName>
</protein>
<dbReference type="SUPFAM" id="SSF48179">
    <property type="entry name" value="6-phosphogluconate dehydrogenase C-terminal domain-like"/>
    <property type="match status" value="1"/>
</dbReference>
<dbReference type="InterPro" id="IPR029154">
    <property type="entry name" value="HIBADH-like_NADP-bd"/>
</dbReference>
<dbReference type="InterPro" id="IPR036291">
    <property type="entry name" value="NAD(P)-bd_dom_sf"/>
</dbReference>
<dbReference type="RefSeq" id="WP_250199771.1">
    <property type="nucleotide sequence ID" value="NZ_CP097636.1"/>
</dbReference>
<dbReference type="InterPro" id="IPR008927">
    <property type="entry name" value="6-PGluconate_DH-like_C_sf"/>
</dbReference>
<dbReference type="Proteomes" id="UP001056201">
    <property type="component" value="Chromosome 2"/>
</dbReference>